<organism evidence="1 2">
    <name type="scientific">Bartonella grahamii</name>
    <dbReference type="NCBI Taxonomy" id="33045"/>
    <lineage>
        <taxon>Bacteria</taxon>
        <taxon>Pseudomonadati</taxon>
        <taxon>Pseudomonadota</taxon>
        <taxon>Alphaproteobacteria</taxon>
        <taxon>Hyphomicrobiales</taxon>
        <taxon>Bartonellaceae</taxon>
        <taxon>Bartonella</taxon>
    </lineage>
</organism>
<protein>
    <submittedName>
        <fullName evidence="1">Uncharacterized protein</fullName>
    </submittedName>
</protein>
<reference evidence="1 2" key="1">
    <citation type="submission" date="2018-06" db="EMBL/GenBank/DDBJ databases">
        <authorList>
            <consortium name="Pathogen Informatics"/>
            <person name="Doyle S."/>
        </authorList>
    </citation>
    <scope>NUCLEOTIDE SEQUENCE [LARGE SCALE GENOMIC DNA]</scope>
    <source>
        <strain evidence="1 2">NCTC12860</strain>
    </source>
</reference>
<accession>A0A336NPY8</accession>
<evidence type="ECO:0000313" key="2">
    <source>
        <dbReference type="Proteomes" id="UP000253846"/>
    </source>
</evidence>
<name>A0A336NPY8_BARGR</name>
<dbReference type="AlphaFoldDB" id="A0A336NPY8"/>
<proteinExistence type="predicted"/>
<dbReference type="EMBL" id="UFTD01000004">
    <property type="protein sequence ID" value="SSZ40949.1"/>
    <property type="molecule type" value="Genomic_DNA"/>
</dbReference>
<evidence type="ECO:0000313" key="1">
    <source>
        <dbReference type="EMBL" id="SSZ40949.1"/>
    </source>
</evidence>
<dbReference type="Proteomes" id="UP000253846">
    <property type="component" value="Unassembled WGS sequence"/>
</dbReference>
<gene>
    <name evidence="1" type="ORF">NCTC12860_02110</name>
</gene>
<sequence>MSTIYDWSLNASLNAYCDDLIDWSKGQRPSSVK</sequence>